<dbReference type="PANTHER" id="PTHR43124">
    <property type="entry name" value="PURINE EFFLUX PUMP PBUE"/>
    <property type="match status" value="1"/>
</dbReference>
<evidence type="ECO:0000256" key="6">
    <source>
        <dbReference type="SAM" id="Phobius"/>
    </source>
</evidence>
<dbReference type="PRINTS" id="PR01035">
    <property type="entry name" value="TCRTETA"/>
</dbReference>
<dbReference type="RefSeq" id="WP_189612584.1">
    <property type="nucleotide sequence ID" value="NZ_BMXR01000014.1"/>
</dbReference>
<dbReference type="InterPro" id="IPR050189">
    <property type="entry name" value="MFS_Efflux_Transporters"/>
</dbReference>
<feature type="transmembrane region" description="Helical" evidence="6">
    <location>
        <begin position="306"/>
        <end position="327"/>
    </location>
</feature>
<dbReference type="PANTHER" id="PTHR43124:SF3">
    <property type="entry name" value="CHLORAMPHENICOL EFFLUX PUMP RV0191"/>
    <property type="match status" value="1"/>
</dbReference>
<dbReference type="InterPro" id="IPR011701">
    <property type="entry name" value="MFS"/>
</dbReference>
<dbReference type="SUPFAM" id="SSF103473">
    <property type="entry name" value="MFS general substrate transporter"/>
    <property type="match status" value="1"/>
</dbReference>
<dbReference type="AlphaFoldDB" id="A0A918NHD2"/>
<protein>
    <submittedName>
        <fullName evidence="8">Bcr/CflA family drug resistance efflux transporter</fullName>
    </submittedName>
</protein>
<feature type="transmembrane region" description="Helical" evidence="6">
    <location>
        <begin position="372"/>
        <end position="390"/>
    </location>
</feature>
<evidence type="ECO:0000313" key="9">
    <source>
        <dbReference type="Proteomes" id="UP000626148"/>
    </source>
</evidence>
<comment type="caution">
    <text evidence="8">The sequence shown here is derived from an EMBL/GenBank/DDBJ whole genome shotgun (WGS) entry which is preliminary data.</text>
</comment>
<dbReference type="PROSITE" id="PS50850">
    <property type="entry name" value="MFS"/>
    <property type="match status" value="1"/>
</dbReference>
<feature type="transmembrane region" description="Helical" evidence="6">
    <location>
        <begin position="132"/>
        <end position="158"/>
    </location>
</feature>
<dbReference type="Proteomes" id="UP000626148">
    <property type="component" value="Unassembled WGS sequence"/>
</dbReference>
<accession>A0A918NHD2</accession>
<organism evidence="8 9">
    <name type="scientific">Saccharospirillum salsuginis</name>
    <dbReference type="NCBI Taxonomy" id="418750"/>
    <lineage>
        <taxon>Bacteria</taxon>
        <taxon>Pseudomonadati</taxon>
        <taxon>Pseudomonadota</taxon>
        <taxon>Gammaproteobacteria</taxon>
        <taxon>Oceanospirillales</taxon>
        <taxon>Saccharospirillaceae</taxon>
        <taxon>Saccharospirillum</taxon>
    </lineage>
</organism>
<feature type="transmembrane region" description="Helical" evidence="6">
    <location>
        <begin position="7"/>
        <end position="30"/>
    </location>
</feature>
<dbReference type="GO" id="GO:0005886">
    <property type="term" value="C:plasma membrane"/>
    <property type="evidence" value="ECO:0007669"/>
    <property type="project" value="UniProtKB-SubCell"/>
</dbReference>
<feature type="transmembrane region" description="Helical" evidence="6">
    <location>
        <begin position="164"/>
        <end position="182"/>
    </location>
</feature>
<dbReference type="InterPro" id="IPR001958">
    <property type="entry name" value="Tet-R_TetA/multi-R_MdtG-like"/>
</dbReference>
<keyword evidence="5 6" id="KW-0472">Membrane</keyword>
<gene>
    <name evidence="8" type="ORF">GCM10007392_42600</name>
</gene>
<dbReference type="InterPro" id="IPR020846">
    <property type="entry name" value="MFS_dom"/>
</dbReference>
<sequence length="401" mass="42667">MAEPNRAFYVTLVLVISLSVIAIDSLIPAIPLMIEAYGADPGLGQLTVGLYLGGYALGQIPVGLAADRFGRLPILYAGMILFTLASLATVLAPTMEVLLVARFLQGLAGTVGPVLARAIARDTHSGIRLAHIMAVLVTALAAGAMVAPIFGTVLVQLIGWQAPLVLNVLVGVVTLVLMVLYLPETHTPQRDLHPWQQCKTSLGRFLETPQAVWGTLLVGATFFAYFSIATGLGSVLVDYYGFSPNLVGWGFAFAVAFYMASAQSGRFLVRRFDKLRLIYWGSIFYGLAVLIGAAALFNVSRGNPLPLFWMGLTIVVYLLGMGLIFANASAITLDPIPDIAGFGASLLGTVQMGLGTLGATLTAVFYQHSPTSLLGVMVTGALMSFGLIIVQRRRRFVLADT</sequence>
<reference evidence="8" key="1">
    <citation type="journal article" date="2014" name="Int. J. Syst. Evol. Microbiol.">
        <title>Complete genome sequence of Corynebacterium casei LMG S-19264T (=DSM 44701T), isolated from a smear-ripened cheese.</title>
        <authorList>
            <consortium name="US DOE Joint Genome Institute (JGI-PGF)"/>
            <person name="Walter F."/>
            <person name="Albersmeier A."/>
            <person name="Kalinowski J."/>
            <person name="Ruckert C."/>
        </authorList>
    </citation>
    <scope>NUCLEOTIDE SEQUENCE</scope>
    <source>
        <strain evidence="8">KCTC 22169</strain>
    </source>
</reference>
<evidence type="ECO:0000259" key="7">
    <source>
        <dbReference type="PROSITE" id="PS50850"/>
    </source>
</evidence>
<dbReference type="Pfam" id="PF07690">
    <property type="entry name" value="MFS_1"/>
    <property type="match status" value="1"/>
</dbReference>
<keyword evidence="2" id="KW-1003">Cell membrane</keyword>
<evidence type="ECO:0000256" key="5">
    <source>
        <dbReference type="ARBA" id="ARBA00023136"/>
    </source>
</evidence>
<evidence type="ECO:0000256" key="3">
    <source>
        <dbReference type="ARBA" id="ARBA00022692"/>
    </source>
</evidence>
<evidence type="ECO:0000256" key="2">
    <source>
        <dbReference type="ARBA" id="ARBA00022475"/>
    </source>
</evidence>
<reference evidence="8" key="2">
    <citation type="submission" date="2020-09" db="EMBL/GenBank/DDBJ databases">
        <authorList>
            <person name="Sun Q."/>
            <person name="Kim S."/>
        </authorList>
    </citation>
    <scope>NUCLEOTIDE SEQUENCE</scope>
    <source>
        <strain evidence="8">KCTC 22169</strain>
    </source>
</reference>
<dbReference type="GO" id="GO:0022857">
    <property type="term" value="F:transmembrane transporter activity"/>
    <property type="evidence" value="ECO:0007669"/>
    <property type="project" value="InterPro"/>
</dbReference>
<feature type="transmembrane region" description="Helical" evidence="6">
    <location>
        <begin position="99"/>
        <end position="120"/>
    </location>
</feature>
<keyword evidence="9" id="KW-1185">Reference proteome</keyword>
<evidence type="ECO:0000256" key="4">
    <source>
        <dbReference type="ARBA" id="ARBA00022989"/>
    </source>
</evidence>
<feature type="transmembrane region" description="Helical" evidence="6">
    <location>
        <begin position="339"/>
        <end position="366"/>
    </location>
</feature>
<feature type="transmembrane region" description="Helical" evidence="6">
    <location>
        <begin position="277"/>
        <end position="300"/>
    </location>
</feature>
<feature type="transmembrane region" description="Helical" evidence="6">
    <location>
        <begin position="74"/>
        <end position="93"/>
    </location>
</feature>
<feature type="domain" description="Major facilitator superfamily (MFS) profile" evidence="7">
    <location>
        <begin position="8"/>
        <end position="401"/>
    </location>
</feature>
<dbReference type="Gene3D" id="1.20.1720.10">
    <property type="entry name" value="Multidrug resistance protein D"/>
    <property type="match status" value="1"/>
</dbReference>
<feature type="transmembrane region" description="Helical" evidence="6">
    <location>
        <begin position="246"/>
        <end position="265"/>
    </location>
</feature>
<proteinExistence type="predicted"/>
<dbReference type="InterPro" id="IPR036259">
    <property type="entry name" value="MFS_trans_sf"/>
</dbReference>
<evidence type="ECO:0000256" key="1">
    <source>
        <dbReference type="ARBA" id="ARBA00004651"/>
    </source>
</evidence>
<comment type="subcellular location">
    <subcellularLocation>
        <location evidence="1">Cell membrane</location>
        <topology evidence="1">Multi-pass membrane protein</topology>
    </subcellularLocation>
</comment>
<evidence type="ECO:0000313" key="8">
    <source>
        <dbReference type="EMBL" id="GGX70606.1"/>
    </source>
</evidence>
<keyword evidence="4 6" id="KW-1133">Transmembrane helix</keyword>
<dbReference type="EMBL" id="BMXR01000014">
    <property type="protein sequence ID" value="GGX70606.1"/>
    <property type="molecule type" value="Genomic_DNA"/>
</dbReference>
<feature type="transmembrane region" description="Helical" evidence="6">
    <location>
        <begin position="211"/>
        <end position="234"/>
    </location>
</feature>
<feature type="transmembrane region" description="Helical" evidence="6">
    <location>
        <begin position="42"/>
        <end position="62"/>
    </location>
</feature>
<keyword evidence="3 6" id="KW-0812">Transmembrane</keyword>
<name>A0A918NHD2_9GAMM</name>